<keyword evidence="3" id="KW-1185">Reference proteome</keyword>
<accession>A0AAV0IU87</accession>
<sequence>MDIIAERLSQINHEIQNVENEKLQDECLLGLFWEHPPALDPEVIGRAMQQIRDRISGLEDRRRALLEEKQALIVEGAIRNRRGNGNNGGN</sequence>
<dbReference type="PANTHER" id="PTHR36344">
    <property type="entry name" value="RX N-TERMINAL DOMAIN-CONTAINING PROTEIN"/>
    <property type="match status" value="1"/>
</dbReference>
<dbReference type="PANTHER" id="PTHR36344:SF1">
    <property type="entry name" value="RX N-TERMINAL DOMAIN-CONTAINING PROTEIN"/>
    <property type="match status" value="1"/>
</dbReference>
<dbReference type="EMBL" id="CAMGYJ010000004">
    <property type="protein sequence ID" value="CAI0401007.1"/>
    <property type="molecule type" value="Genomic_DNA"/>
</dbReference>
<name>A0AAV0IU87_9ROSI</name>
<evidence type="ECO:0000256" key="1">
    <source>
        <dbReference type="SAM" id="Coils"/>
    </source>
</evidence>
<evidence type="ECO:0000313" key="3">
    <source>
        <dbReference type="Proteomes" id="UP001154282"/>
    </source>
</evidence>
<keyword evidence="1" id="KW-0175">Coiled coil</keyword>
<reference evidence="2" key="1">
    <citation type="submission" date="2022-08" db="EMBL/GenBank/DDBJ databases">
        <authorList>
            <person name="Gutierrez-Valencia J."/>
        </authorList>
    </citation>
    <scope>NUCLEOTIDE SEQUENCE</scope>
</reference>
<organism evidence="2 3">
    <name type="scientific">Linum tenue</name>
    <dbReference type="NCBI Taxonomy" id="586396"/>
    <lineage>
        <taxon>Eukaryota</taxon>
        <taxon>Viridiplantae</taxon>
        <taxon>Streptophyta</taxon>
        <taxon>Embryophyta</taxon>
        <taxon>Tracheophyta</taxon>
        <taxon>Spermatophyta</taxon>
        <taxon>Magnoliopsida</taxon>
        <taxon>eudicotyledons</taxon>
        <taxon>Gunneridae</taxon>
        <taxon>Pentapetalae</taxon>
        <taxon>rosids</taxon>
        <taxon>fabids</taxon>
        <taxon>Malpighiales</taxon>
        <taxon>Linaceae</taxon>
        <taxon>Linum</taxon>
    </lineage>
</organism>
<protein>
    <submittedName>
        <fullName evidence="2">Uncharacterized protein</fullName>
    </submittedName>
</protein>
<evidence type="ECO:0000313" key="2">
    <source>
        <dbReference type="EMBL" id="CAI0401007.1"/>
    </source>
</evidence>
<dbReference type="Proteomes" id="UP001154282">
    <property type="component" value="Unassembled WGS sequence"/>
</dbReference>
<feature type="coiled-coil region" evidence="1">
    <location>
        <begin position="48"/>
        <end position="75"/>
    </location>
</feature>
<proteinExistence type="predicted"/>
<gene>
    <name evidence="2" type="ORF">LITE_LOCUS11004</name>
</gene>
<comment type="caution">
    <text evidence="2">The sequence shown here is derived from an EMBL/GenBank/DDBJ whole genome shotgun (WGS) entry which is preliminary data.</text>
</comment>
<dbReference type="AlphaFoldDB" id="A0AAV0IU87"/>